<dbReference type="Gene3D" id="2.30.29.230">
    <property type="match status" value="1"/>
</dbReference>
<sequence length="443" mass="50154">MQETELHDLSDDADYAASQLHGSASMIRSDSNSKQSSSSEPDGAEIVYSKDNVTIHPTQFASERISGRLKLIKQGSSLFMTWIPYKGQSSNARLSEKDRNLYTIRAVPFTEVRSIRRHTPALGWQYIIVVLSSGLAFPPLYFYNGGVKEFLATIKQHVFLVRSADDANAFLVNDFQNPLQRTLSSLELPRAVSVAIEPSTSISVSESPLNENHERTDGGVRNESSSMSQYNVKRRQKGHHDPARDLSIQVLEKFSLVTKFARDTTSQLFRESHGNGYDAILRRSHDQSSFDSPQRVSDVKEEVPGESPVALDPLEASILKQKFSCMKHNHVEEAATNLGTFELINVKEVDKLTLVWGKPRQPPLGSEEWVTFLDSEGRIMDSKALRRRVFYGGVEHGLRKEVWALLLGYHSYDSTYAEREYLRTVKKSEYETIKFQWQVCNEV</sequence>
<proteinExistence type="predicted"/>
<feature type="domain" description="Rab-GAP TBC" evidence="3">
    <location>
        <begin position="393"/>
        <end position="443"/>
    </location>
</feature>
<feature type="compositionally biased region" description="Basic and acidic residues" evidence="2">
    <location>
        <begin position="211"/>
        <end position="220"/>
    </location>
</feature>
<dbReference type="FunFam" id="2.30.29.230:FF:000005">
    <property type="entry name" value="RabGAP/TBC domain-containing protein"/>
    <property type="match status" value="1"/>
</dbReference>
<evidence type="ECO:0000256" key="2">
    <source>
        <dbReference type="SAM" id="MobiDB-lite"/>
    </source>
</evidence>
<evidence type="ECO:0000256" key="1">
    <source>
        <dbReference type="ARBA" id="ARBA00022468"/>
    </source>
</evidence>
<dbReference type="EMBL" id="OIVN01002546">
    <property type="protein sequence ID" value="SPD04534.1"/>
    <property type="molecule type" value="Genomic_DNA"/>
</dbReference>
<gene>
    <name evidence="4" type="ORF">FSB_LOCUS32416</name>
</gene>
<feature type="region of interest" description="Disordered" evidence="2">
    <location>
        <begin position="203"/>
        <end position="229"/>
    </location>
</feature>
<dbReference type="InterPro" id="IPR000195">
    <property type="entry name" value="Rab-GAP-TBC_dom"/>
</dbReference>
<dbReference type="Pfam" id="PF12068">
    <property type="entry name" value="PH_RBD"/>
    <property type="match status" value="1"/>
</dbReference>
<reference evidence="4" key="1">
    <citation type="submission" date="2018-02" db="EMBL/GenBank/DDBJ databases">
        <authorList>
            <person name="Cohen D.B."/>
            <person name="Kent A.D."/>
        </authorList>
    </citation>
    <scope>NUCLEOTIDE SEQUENCE</scope>
</reference>
<dbReference type="InterPro" id="IPR035969">
    <property type="entry name" value="Rab-GAP_TBC_sf"/>
</dbReference>
<organism evidence="4">
    <name type="scientific">Fagus sylvatica</name>
    <name type="common">Beechnut</name>
    <dbReference type="NCBI Taxonomy" id="28930"/>
    <lineage>
        <taxon>Eukaryota</taxon>
        <taxon>Viridiplantae</taxon>
        <taxon>Streptophyta</taxon>
        <taxon>Embryophyta</taxon>
        <taxon>Tracheophyta</taxon>
        <taxon>Spermatophyta</taxon>
        <taxon>Magnoliopsida</taxon>
        <taxon>eudicotyledons</taxon>
        <taxon>Gunneridae</taxon>
        <taxon>Pentapetalae</taxon>
        <taxon>rosids</taxon>
        <taxon>fabids</taxon>
        <taxon>Fagales</taxon>
        <taxon>Fagaceae</taxon>
        <taxon>Fagus</taxon>
    </lineage>
</organism>
<dbReference type="PROSITE" id="PS50086">
    <property type="entry name" value="TBC_RABGAP"/>
    <property type="match status" value="1"/>
</dbReference>
<keyword evidence="1" id="KW-0343">GTPase activation</keyword>
<dbReference type="GO" id="GO:0005096">
    <property type="term" value="F:GTPase activator activity"/>
    <property type="evidence" value="ECO:0007669"/>
    <property type="project" value="UniProtKB-KW"/>
</dbReference>
<evidence type="ECO:0000259" key="3">
    <source>
        <dbReference type="PROSITE" id="PS50086"/>
    </source>
</evidence>
<dbReference type="AlphaFoldDB" id="A0A2N9GZ02"/>
<dbReference type="InterPro" id="IPR021935">
    <property type="entry name" value="SGSM1/2_RBD"/>
</dbReference>
<dbReference type="SUPFAM" id="SSF47923">
    <property type="entry name" value="Ypt/Rab-GAP domain of gyp1p"/>
    <property type="match status" value="1"/>
</dbReference>
<evidence type="ECO:0000313" key="4">
    <source>
        <dbReference type="EMBL" id="SPD04534.1"/>
    </source>
</evidence>
<feature type="compositionally biased region" description="Low complexity" evidence="2">
    <location>
        <begin position="29"/>
        <end position="39"/>
    </location>
</feature>
<feature type="region of interest" description="Disordered" evidence="2">
    <location>
        <begin position="284"/>
        <end position="306"/>
    </location>
</feature>
<accession>A0A2N9GZ02</accession>
<name>A0A2N9GZ02_FAGSY</name>
<dbReference type="GO" id="GO:0005737">
    <property type="term" value="C:cytoplasm"/>
    <property type="evidence" value="ECO:0007669"/>
    <property type="project" value="UniProtKB-ARBA"/>
</dbReference>
<feature type="region of interest" description="Disordered" evidence="2">
    <location>
        <begin position="20"/>
        <end position="43"/>
    </location>
</feature>
<protein>
    <recommendedName>
        <fullName evidence="3">Rab-GAP TBC domain-containing protein</fullName>
    </recommendedName>
</protein>